<dbReference type="RefSeq" id="WP_054671050.1">
    <property type="nucleotide sequence ID" value="NZ_BMOF01000021.1"/>
</dbReference>
<name>A0A8J3B7J8_9BACI</name>
<organism evidence="1 2">
    <name type="scientific">Calditerricola satsumensis</name>
    <dbReference type="NCBI Taxonomy" id="373054"/>
    <lineage>
        <taxon>Bacteria</taxon>
        <taxon>Bacillati</taxon>
        <taxon>Bacillota</taxon>
        <taxon>Bacilli</taxon>
        <taxon>Bacillales</taxon>
        <taxon>Bacillaceae</taxon>
        <taxon>Calditerricola</taxon>
    </lineage>
</organism>
<reference evidence="1" key="1">
    <citation type="journal article" date="2014" name="Int. J. Syst. Evol. Microbiol.">
        <title>Complete genome sequence of Corynebacterium casei LMG S-19264T (=DSM 44701T), isolated from a smear-ripened cheese.</title>
        <authorList>
            <consortium name="US DOE Joint Genome Institute (JGI-PGF)"/>
            <person name="Walter F."/>
            <person name="Albersmeier A."/>
            <person name="Kalinowski J."/>
            <person name="Ruckert C."/>
        </authorList>
    </citation>
    <scope>NUCLEOTIDE SEQUENCE</scope>
    <source>
        <strain evidence="1">JCM 14719</strain>
    </source>
</reference>
<sequence length="68" mass="7653">MTIGSRLQTTLASAQGVAADLKSYALETQDQQAKQLYQQLAQTMDSVVNSLQSRVNYVMQQEPQYKKQ</sequence>
<dbReference type="Pfam" id="PF07870">
    <property type="entry name" value="DUF1657"/>
    <property type="match status" value="1"/>
</dbReference>
<protein>
    <recommendedName>
        <fullName evidence="3">DUF1657 domain-containing protein</fullName>
    </recommendedName>
</protein>
<keyword evidence="2" id="KW-1185">Reference proteome</keyword>
<dbReference type="InterPro" id="IPR012452">
    <property type="entry name" value="DUF1657"/>
</dbReference>
<proteinExistence type="predicted"/>
<dbReference type="Proteomes" id="UP000637720">
    <property type="component" value="Unassembled WGS sequence"/>
</dbReference>
<reference evidence="1" key="2">
    <citation type="submission" date="2020-09" db="EMBL/GenBank/DDBJ databases">
        <authorList>
            <person name="Sun Q."/>
            <person name="Ohkuma M."/>
        </authorList>
    </citation>
    <scope>NUCLEOTIDE SEQUENCE</scope>
    <source>
        <strain evidence="1">JCM 14719</strain>
    </source>
</reference>
<evidence type="ECO:0000313" key="1">
    <source>
        <dbReference type="EMBL" id="GGK00043.1"/>
    </source>
</evidence>
<accession>A0A8J3B7J8</accession>
<evidence type="ECO:0008006" key="3">
    <source>
        <dbReference type="Google" id="ProtNLM"/>
    </source>
</evidence>
<evidence type="ECO:0000313" key="2">
    <source>
        <dbReference type="Proteomes" id="UP000637720"/>
    </source>
</evidence>
<dbReference type="EMBL" id="BMOF01000021">
    <property type="protein sequence ID" value="GGK00043.1"/>
    <property type="molecule type" value="Genomic_DNA"/>
</dbReference>
<gene>
    <name evidence="1" type="ORF">GCM10007043_12640</name>
</gene>
<dbReference type="AlphaFoldDB" id="A0A8J3B7J8"/>
<comment type="caution">
    <text evidence="1">The sequence shown here is derived from an EMBL/GenBank/DDBJ whole genome shotgun (WGS) entry which is preliminary data.</text>
</comment>